<keyword evidence="1" id="KW-0472">Membrane</keyword>
<evidence type="ECO:0000313" key="3">
    <source>
        <dbReference type="EMBL" id="RAW30027.1"/>
    </source>
</evidence>
<dbReference type="PANTHER" id="PTHR46599">
    <property type="entry name" value="PIGGYBAC TRANSPOSABLE ELEMENT-DERIVED PROTEIN 4"/>
    <property type="match status" value="1"/>
</dbReference>
<evidence type="ECO:0000313" key="4">
    <source>
        <dbReference type="Proteomes" id="UP000251314"/>
    </source>
</evidence>
<dbReference type="InterPro" id="IPR029526">
    <property type="entry name" value="PGBD"/>
</dbReference>
<dbReference type="Pfam" id="PF13843">
    <property type="entry name" value="DDE_Tnp_1_7"/>
    <property type="match status" value="1"/>
</dbReference>
<proteinExistence type="predicted"/>
<organism evidence="3 4">
    <name type="scientific">Phytophthora cactorum</name>
    <dbReference type="NCBI Taxonomy" id="29920"/>
    <lineage>
        <taxon>Eukaryota</taxon>
        <taxon>Sar</taxon>
        <taxon>Stramenopiles</taxon>
        <taxon>Oomycota</taxon>
        <taxon>Peronosporomycetes</taxon>
        <taxon>Peronosporales</taxon>
        <taxon>Peronosporaceae</taxon>
        <taxon>Phytophthora</taxon>
    </lineage>
</organism>
<reference evidence="3 4" key="1">
    <citation type="submission" date="2018-01" db="EMBL/GenBank/DDBJ databases">
        <title>Draft genome of the strawberry crown rot pathogen Phytophthora cactorum.</title>
        <authorList>
            <person name="Armitage A.D."/>
            <person name="Lysoe E."/>
            <person name="Nellist C.F."/>
            <person name="Harrison R.J."/>
            <person name="Brurberg M.B."/>
        </authorList>
    </citation>
    <scope>NUCLEOTIDE SEQUENCE [LARGE SCALE GENOMIC DNA]</scope>
    <source>
        <strain evidence="3 4">10300</strain>
    </source>
</reference>
<feature type="transmembrane region" description="Helical" evidence="1">
    <location>
        <begin position="380"/>
        <end position="404"/>
    </location>
</feature>
<keyword evidence="1" id="KW-1133">Transmembrane helix</keyword>
<dbReference type="AlphaFoldDB" id="A0A329RZ89"/>
<sequence length="486" mass="56179">MYDDYWGPSELIKRAGSNPLDLFFFFLPKSFWRHVAQQSNLYWRQTLDAKVEKAYLSQSVDESGRRPQSKERIRFKLEKFKKVLPHELLQWVGLLVARVLSPKKHIADHWSKAERGVFPSGTFGSVIPRDRFKEISRFLHFADNSSSQAAHDRAWKIRPVLSTMEQTFMAGYFFGRHIAIDEGMLPSRNRHNPTRTYLKDKPHEWGSRCVMTCCASTGYCKRLELDVCKKNHFASFTSVDTKSGPAAVIRNLSIIFDGETYRGRRLVVSDRFYTSIPLAQQLRTLGFHFCGTIQKNRLGWCKNVEFSFKKRPQRVPRGTFKMAPSKKDPGLVALGWVDNKPVYFLASHVSTDTHIGGVDKHNQLRLQSYSLQLTTRFQKYYHSLFLGLLDVVIVNAYISQCWVLKGKRRKKNSHYDFLSKLHAALIALTEDVFTNTRQLPRAAEQAHAAVSVSEEHELVQVTDKRQNNGMWRLRSHNCRVCTIMAK</sequence>
<dbReference type="PANTHER" id="PTHR46599:SF3">
    <property type="entry name" value="PIGGYBAC TRANSPOSABLE ELEMENT-DERIVED PROTEIN 4"/>
    <property type="match status" value="1"/>
</dbReference>
<name>A0A329RZ89_9STRA</name>
<comment type="caution">
    <text evidence="3">The sequence shown here is derived from an EMBL/GenBank/DDBJ whole genome shotgun (WGS) entry which is preliminary data.</text>
</comment>
<dbReference type="EMBL" id="MJFZ01000393">
    <property type="protein sequence ID" value="RAW30027.1"/>
    <property type="molecule type" value="Genomic_DNA"/>
</dbReference>
<dbReference type="OrthoDB" id="110322at2759"/>
<keyword evidence="1" id="KW-0812">Transmembrane</keyword>
<feature type="domain" description="PiggyBac transposable element-derived protein" evidence="2">
    <location>
        <begin position="18"/>
        <end position="351"/>
    </location>
</feature>
<keyword evidence="4" id="KW-1185">Reference proteome</keyword>
<dbReference type="STRING" id="29920.A0A329RZ89"/>
<evidence type="ECO:0000259" key="2">
    <source>
        <dbReference type="Pfam" id="PF13843"/>
    </source>
</evidence>
<dbReference type="Proteomes" id="UP000251314">
    <property type="component" value="Unassembled WGS sequence"/>
</dbReference>
<protein>
    <recommendedName>
        <fullName evidence="2">PiggyBac transposable element-derived protein domain-containing protein</fullName>
    </recommendedName>
</protein>
<evidence type="ECO:0000256" key="1">
    <source>
        <dbReference type="SAM" id="Phobius"/>
    </source>
</evidence>
<dbReference type="VEuPathDB" id="FungiDB:PC110_g13614"/>
<accession>A0A329RZ89</accession>
<gene>
    <name evidence="3" type="ORF">PC110_g13614</name>
</gene>